<dbReference type="Pfam" id="PF00069">
    <property type="entry name" value="Pkinase"/>
    <property type="match status" value="1"/>
</dbReference>
<dbReference type="PANTHER" id="PTHR43671">
    <property type="entry name" value="SERINE/THREONINE-PROTEIN KINASE NEK"/>
    <property type="match status" value="1"/>
</dbReference>
<keyword evidence="6" id="KW-0418">Kinase</keyword>
<evidence type="ECO:0000256" key="8">
    <source>
        <dbReference type="ARBA" id="ARBA00047899"/>
    </source>
</evidence>
<accession>A0A422Q0J0</accession>
<evidence type="ECO:0000256" key="11">
    <source>
        <dbReference type="RuleBase" id="RU000304"/>
    </source>
</evidence>
<evidence type="ECO:0000256" key="9">
    <source>
        <dbReference type="ARBA" id="ARBA00048679"/>
    </source>
</evidence>
<dbReference type="GO" id="GO:0005524">
    <property type="term" value="F:ATP binding"/>
    <property type="evidence" value="ECO:0007669"/>
    <property type="project" value="UniProtKB-UniRule"/>
</dbReference>
<evidence type="ECO:0000313" key="13">
    <source>
        <dbReference type="EMBL" id="RNF23483.1"/>
    </source>
</evidence>
<dbReference type="SMART" id="SM00220">
    <property type="entry name" value="S_TKc"/>
    <property type="match status" value="1"/>
</dbReference>
<evidence type="ECO:0000313" key="14">
    <source>
        <dbReference type="Proteomes" id="UP000284403"/>
    </source>
</evidence>
<dbReference type="RefSeq" id="XP_029230156.1">
    <property type="nucleotide sequence ID" value="XM_029369698.1"/>
</dbReference>
<dbReference type="InterPro" id="IPR008271">
    <property type="entry name" value="Ser/Thr_kinase_AS"/>
</dbReference>
<dbReference type="InterPro" id="IPR000719">
    <property type="entry name" value="Prot_kinase_dom"/>
</dbReference>
<name>A0A422Q0J0_9TRYP</name>
<evidence type="ECO:0000256" key="7">
    <source>
        <dbReference type="ARBA" id="ARBA00022840"/>
    </source>
</evidence>
<keyword evidence="3 11" id="KW-0723">Serine/threonine-protein kinase</keyword>
<proteinExistence type="inferred from homology"/>
<dbReference type="InterPro" id="IPR017441">
    <property type="entry name" value="Protein_kinase_ATP_BS"/>
</dbReference>
<dbReference type="InterPro" id="IPR011009">
    <property type="entry name" value="Kinase-like_dom_sf"/>
</dbReference>
<feature type="domain" description="Protein kinase" evidence="12">
    <location>
        <begin position="12"/>
        <end position="267"/>
    </location>
</feature>
<evidence type="ECO:0000259" key="12">
    <source>
        <dbReference type="PROSITE" id="PS50011"/>
    </source>
</evidence>
<dbReference type="PROSITE" id="PS00108">
    <property type="entry name" value="PROTEIN_KINASE_ST"/>
    <property type="match status" value="1"/>
</dbReference>
<gene>
    <name evidence="13" type="ORF">Tco025E_02775</name>
</gene>
<dbReference type="PANTHER" id="PTHR43671:SF98">
    <property type="entry name" value="SERINE_THREONINE-PROTEIN KINASE NEK11"/>
    <property type="match status" value="1"/>
</dbReference>
<evidence type="ECO:0000256" key="2">
    <source>
        <dbReference type="ARBA" id="ARBA00012513"/>
    </source>
</evidence>
<dbReference type="GeneID" id="40316386"/>
<dbReference type="Gene3D" id="1.10.510.10">
    <property type="entry name" value="Transferase(Phosphotransferase) domain 1"/>
    <property type="match status" value="1"/>
</dbReference>
<dbReference type="EC" id="2.7.11.1" evidence="2"/>
<organism evidence="13 14">
    <name type="scientific">Trypanosoma conorhini</name>
    <dbReference type="NCBI Taxonomy" id="83891"/>
    <lineage>
        <taxon>Eukaryota</taxon>
        <taxon>Discoba</taxon>
        <taxon>Euglenozoa</taxon>
        <taxon>Kinetoplastea</taxon>
        <taxon>Metakinetoplastina</taxon>
        <taxon>Trypanosomatida</taxon>
        <taxon>Trypanosomatidae</taxon>
        <taxon>Trypanosoma</taxon>
    </lineage>
</organism>
<evidence type="ECO:0000256" key="3">
    <source>
        <dbReference type="ARBA" id="ARBA00022527"/>
    </source>
</evidence>
<dbReference type="EMBL" id="MKKU01000117">
    <property type="protein sequence ID" value="RNF23483.1"/>
    <property type="molecule type" value="Genomic_DNA"/>
</dbReference>
<evidence type="ECO:0000256" key="5">
    <source>
        <dbReference type="ARBA" id="ARBA00022741"/>
    </source>
</evidence>
<dbReference type="InterPro" id="IPR050660">
    <property type="entry name" value="NEK_Ser/Thr_kinase"/>
</dbReference>
<dbReference type="PROSITE" id="PS00107">
    <property type="entry name" value="PROTEIN_KINASE_ATP"/>
    <property type="match status" value="1"/>
</dbReference>
<comment type="caution">
    <text evidence="13">The sequence shown here is derived from an EMBL/GenBank/DDBJ whole genome shotgun (WGS) entry which is preliminary data.</text>
</comment>
<dbReference type="SUPFAM" id="SSF56112">
    <property type="entry name" value="Protein kinase-like (PK-like)"/>
    <property type="match status" value="1"/>
</dbReference>
<dbReference type="PROSITE" id="PS50011">
    <property type="entry name" value="PROTEIN_KINASE_DOM"/>
    <property type="match status" value="1"/>
</dbReference>
<evidence type="ECO:0000256" key="4">
    <source>
        <dbReference type="ARBA" id="ARBA00022679"/>
    </source>
</evidence>
<dbReference type="AlphaFoldDB" id="A0A422Q0J0"/>
<keyword evidence="14" id="KW-1185">Reference proteome</keyword>
<evidence type="ECO:0000256" key="10">
    <source>
        <dbReference type="PROSITE-ProRule" id="PRU10141"/>
    </source>
</evidence>
<evidence type="ECO:0000256" key="1">
    <source>
        <dbReference type="ARBA" id="ARBA00010886"/>
    </source>
</evidence>
<comment type="similarity">
    <text evidence="1">Belongs to the protein kinase superfamily. NEK Ser/Thr protein kinase family. NIMA subfamily.</text>
</comment>
<reference evidence="13 14" key="1">
    <citation type="journal article" date="2018" name="BMC Genomics">
        <title>Genomic comparison of Trypanosoma conorhini and Trypanosoma rangeli to Trypanosoma cruzi strains of high and low virulence.</title>
        <authorList>
            <person name="Bradwell K.R."/>
            <person name="Koparde V.N."/>
            <person name="Matveyev A.V."/>
            <person name="Serrano M.G."/>
            <person name="Alves J.M."/>
            <person name="Parikh H."/>
            <person name="Huang B."/>
            <person name="Lee V."/>
            <person name="Espinosa-Alvarez O."/>
            <person name="Ortiz P.A."/>
            <person name="Costa-Martins A.G."/>
            <person name="Teixeira M.M."/>
            <person name="Buck G.A."/>
        </authorList>
    </citation>
    <scope>NUCLEOTIDE SEQUENCE [LARGE SCALE GENOMIC DNA]</scope>
    <source>
        <strain evidence="13 14">025E</strain>
    </source>
</reference>
<sequence length="368" mass="41731">MQRQTHIIDGQYLVIKLLGSGAFGDAFLVKHLNEGSLFVLKCSKAARGNDRVLDEAKNMLLTTSDHVVRCYRAWIEPEDHRCCMLLEYCDGGDLENHLGLAFPFSESQLLSMFAQLLMGLDHVHLKHLIHRDIKLQNLMFQRSTGMVKIGDFGLSKALQFTDEASVTRLGTPLYFSPEVVSGLEYTRKTDVWSLGVAFYRLMTNALPFPATSVEEVYEYLGKKRAVHPCRLREGHYSESLGDLVMKMLTKSRTKRPTARELLALPLFVPVLRSWPWQHPRLKGASCLFVCRPHSSVNVRSQPSLSAERIGVFEYGDQIFVSSERLSTGDTTWHHVLYPLEGYCITATDKGLHLFQRVDDPARCSPITR</sequence>
<dbReference type="OrthoDB" id="248923at2759"/>
<comment type="catalytic activity">
    <reaction evidence="9">
        <text>L-seryl-[protein] + ATP = O-phospho-L-seryl-[protein] + ADP + H(+)</text>
        <dbReference type="Rhea" id="RHEA:17989"/>
        <dbReference type="Rhea" id="RHEA-COMP:9863"/>
        <dbReference type="Rhea" id="RHEA-COMP:11604"/>
        <dbReference type="ChEBI" id="CHEBI:15378"/>
        <dbReference type="ChEBI" id="CHEBI:29999"/>
        <dbReference type="ChEBI" id="CHEBI:30616"/>
        <dbReference type="ChEBI" id="CHEBI:83421"/>
        <dbReference type="ChEBI" id="CHEBI:456216"/>
        <dbReference type="EC" id="2.7.11.1"/>
    </reaction>
</comment>
<feature type="binding site" evidence="10">
    <location>
        <position position="41"/>
    </location>
    <ligand>
        <name>ATP</name>
        <dbReference type="ChEBI" id="CHEBI:30616"/>
    </ligand>
</feature>
<protein>
    <recommendedName>
        <fullName evidence="2">non-specific serine/threonine protein kinase</fullName>
        <ecNumber evidence="2">2.7.11.1</ecNumber>
    </recommendedName>
</protein>
<evidence type="ECO:0000256" key="6">
    <source>
        <dbReference type="ARBA" id="ARBA00022777"/>
    </source>
</evidence>
<keyword evidence="7 10" id="KW-0067">ATP-binding</keyword>
<comment type="catalytic activity">
    <reaction evidence="8">
        <text>L-threonyl-[protein] + ATP = O-phospho-L-threonyl-[protein] + ADP + H(+)</text>
        <dbReference type="Rhea" id="RHEA:46608"/>
        <dbReference type="Rhea" id="RHEA-COMP:11060"/>
        <dbReference type="Rhea" id="RHEA-COMP:11605"/>
        <dbReference type="ChEBI" id="CHEBI:15378"/>
        <dbReference type="ChEBI" id="CHEBI:30013"/>
        <dbReference type="ChEBI" id="CHEBI:30616"/>
        <dbReference type="ChEBI" id="CHEBI:61977"/>
        <dbReference type="ChEBI" id="CHEBI:456216"/>
        <dbReference type="EC" id="2.7.11.1"/>
    </reaction>
</comment>
<keyword evidence="5 10" id="KW-0547">Nucleotide-binding</keyword>
<dbReference type="GO" id="GO:0004674">
    <property type="term" value="F:protein serine/threonine kinase activity"/>
    <property type="evidence" value="ECO:0007669"/>
    <property type="project" value="UniProtKB-KW"/>
</dbReference>
<keyword evidence="4 13" id="KW-0808">Transferase</keyword>
<dbReference type="Proteomes" id="UP000284403">
    <property type="component" value="Unassembled WGS sequence"/>
</dbReference>